<protein>
    <submittedName>
        <fullName evidence="2">Uncharacterized protein</fullName>
    </submittedName>
</protein>
<feature type="compositionally biased region" description="Basic and acidic residues" evidence="1">
    <location>
        <begin position="13"/>
        <end position="26"/>
    </location>
</feature>
<sequence>MEMKVNIITNTSKYEEQRESNNRSDRYVQASKQIKDSTNNKNISFYEILKKKIS</sequence>
<dbReference type="EMBL" id="BLZR01000001">
    <property type="protein sequence ID" value="GFP74638.1"/>
    <property type="molecule type" value="Genomic_DNA"/>
</dbReference>
<dbReference type="Proteomes" id="UP000580568">
    <property type="component" value="Unassembled WGS sequence"/>
</dbReference>
<evidence type="ECO:0000256" key="1">
    <source>
        <dbReference type="SAM" id="MobiDB-lite"/>
    </source>
</evidence>
<evidence type="ECO:0000313" key="2">
    <source>
        <dbReference type="EMBL" id="GFP74638.1"/>
    </source>
</evidence>
<reference evidence="2 3" key="1">
    <citation type="submission" date="2020-07" db="EMBL/GenBank/DDBJ databases">
        <title>A new beta-1,3-glucan-decomposing anaerobic bacterium isolated from anoxic soil subjected to biological soil disinfestation.</title>
        <authorList>
            <person name="Ueki A."/>
            <person name="Tonouchi A."/>
        </authorList>
    </citation>
    <scope>NUCLEOTIDE SEQUENCE [LARGE SCALE GENOMIC DNA]</scope>
    <source>
        <strain evidence="2 3">TW1</strain>
    </source>
</reference>
<evidence type="ECO:0000313" key="3">
    <source>
        <dbReference type="Proteomes" id="UP000580568"/>
    </source>
</evidence>
<accession>A0A6V8SHN5</accession>
<feature type="region of interest" description="Disordered" evidence="1">
    <location>
        <begin position="1"/>
        <end position="33"/>
    </location>
</feature>
<name>A0A6V8SHN5_9CLOT</name>
<dbReference type="AlphaFoldDB" id="A0A6V8SHN5"/>
<proteinExistence type="predicted"/>
<keyword evidence="3" id="KW-1185">Reference proteome</keyword>
<organism evidence="2 3">
    <name type="scientific">Clostridium fungisolvens</name>
    <dbReference type="NCBI Taxonomy" id="1604897"/>
    <lineage>
        <taxon>Bacteria</taxon>
        <taxon>Bacillati</taxon>
        <taxon>Bacillota</taxon>
        <taxon>Clostridia</taxon>
        <taxon>Eubacteriales</taxon>
        <taxon>Clostridiaceae</taxon>
        <taxon>Clostridium</taxon>
    </lineage>
</organism>
<gene>
    <name evidence="2" type="ORF">bsdtw1_00693</name>
</gene>
<comment type="caution">
    <text evidence="2">The sequence shown here is derived from an EMBL/GenBank/DDBJ whole genome shotgun (WGS) entry which is preliminary data.</text>
</comment>